<keyword evidence="3" id="KW-0255">Endonuclease</keyword>
<protein>
    <recommendedName>
        <fullName evidence="10">S1/P1 Nuclease</fullName>
    </recommendedName>
</protein>
<evidence type="ECO:0000256" key="5">
    <source>
        <dbReference type="ARBA" id="ARBA00023157"/>
    </source>
</evidence>
<keyword evidence="9" id="KW-1185">Reference proteome</keyword>
<evidence type="ECO:0000256" key="7">
    <source>
        <dbReference type="SAM" id="Phobius"/>
    </source>
</evidence>
<dbReference type="PANTHER" id="PTHR33146:SF26">
    <property type="entry name" value="ENDONUCLEASE 4"/>
    <property type="match status" value="1"/>
</dbReference>
<evidence type="ECO:0000256" key="1">
    <source>
        <dbReference type="ARBA" id="ARBA00022722"/>
    </source>
</evidence>
<sequence length="384" mass="42133">MFDRTRPSSRQVDGALPSVPAQAVPCACRDRGLERIGRLIAYGAVLLLGVLPGAAFGWGATGHAVIALIAEQHLQPAVRREVERLLASDTSGLADPDDIADQANWADRYRDSRGRGARYQHTRRWHFVDLDLHAPDLTAACYGRPPLREGQNPASGPAHACVVDKILQFRHALADPGLSHRARLRALQFLLHLVGDVHQPLHASNDGDAGGNDRRVSLPGLRTGSLHHYWDTVFVEGLATRLAEGAAQAHREVHTEARPQRPAARDALRLVAERVERSGRVGPDARGVDARAIAELLLARIRDADIVEWSIRDPQAWAWPWEAYRVAKKDAYGRLRKPGRRRIHRLTNNYTHHAAEAVALQLSRAGIRLAGLLNEALAGKAAGT</sequence>
<keyword evidence="7" id="KW-0812">Transmembrane</keyword>
<keyword evidence="2" id="KW-0479">Metal-binding</keyword>
<dbReference type="SUPFAM" id="SSF48537">
    <property type="entry name" value="Phospholipase C/P1 nuclease"/>
    <property type="match status" value="2"/>
</dbReference>
<dbReference type="AlphaFoldDB" id="A0A6S7B819"/>
<dbReference type="GO" id="GO:0004519">
    <property type="term" value="F:endonuclease activity"/>
    <property type="evidence" value="ECO:0007669"/>
    <property type="project" value="UniProtKB-KW"/>
</dbReference>
<dbReference type="GO" id="GO:0046872">
    <property type="term" value="F:metal ion binding"/>
    <property type="evidence" value="ECO:0007669"/>
    <property type="project" value="UniProtKB-KW"/>
</dbReference>
<dbReference type="RefSeq" id="WP_175103574.1">
    <property type="nucleotide sequence ID" value="NZ_CADIKM010000003.1"/>
</dbReference>
<keyword evidence="7" id="KW-1133">Transmembrane helix</keyword>
<dbReference type="GO" id="GO:0006308">
    <property type="term" value="P:DNA catabolic process"/>
    <property type="evidence" value="ECO:0007669"/>
    <property type="project" value="InterPro"/>
</dbReference>
<reference evidence="8 9" key="1">
    <citation type="submission" date="2020-04" db="EMBL/GenBank/DDBJ databases">
        <authorList>
            <person name="De Canck E."/>
        </authorList>
    </citation>
    <scope>NUCLEOTIDE SEQUENCE [LARGE SCALE GENOMIC DNA]</scope>
    <source>
        <strain evidence="8 9">LMG 28138</strain>
    </source>
</reference>
<keyword evidence="6" id="KW-0325">Glycoprotein</keyword>
<keyword evidence="5" id="KW-1015">Disulfide bond</keyword>
<evidence type="ECO:0000313" key="8">
    <source>
        <dbReference type="EMBL" id="CAB3780497.1"/>
    </source>
</evidence>
<proteinExistence type="predicted"/>
<dbReference type="InterPro" id="IPR008947">
    <property type="entry name" value="PLipase_C/P1_nuclease_dom_sf"/>
</dbReference>
<evidence type="ECO:0000256" key="3">
    <source>
        <dbReference type="ARBA" id="ARBA00022759"/>
    </source>
</evidence>
<evidence type="ECO:0008006" key="10">
    <source>
        <dbReference type="Google" id="ProtNLM"/>
    </source>
</evidence>
<dbReference type="GO" id="GO:0003676">
    <property type="term" value="F:nucleic acid binding"/>
    <property type="evidence" value="ECO:0007669"/>
    <property type="project" value="InterPro"/>
</dbReference>
<evidence type="ECO:0000256" key="6">
    <source>
        <dbReference type="ARBA" id="ARBA00023180"/>
    </source>
</evidence>
<dbReference type="Gene3D" id="1.10.575.10">
    <property type="entry name" value="P1 Nuclease"/>
    <property type="match status" value="1"/>
</dbReference>
<accession>A0A6S7B819</accession>
<dbReference type="EMBL" id="CADIKM010000003">
    <property type="protein sequence ID" value="CAB3780497.1"/>
    <property type="molecule type" value="Genomic_DNA"/>
</dbReference>
<keyword evidence="1" id="KW-0540">Nuclease</keyword>
<organism evidence="8 9">
    <name type="scientific">Pararobbsia alpina</name>
    <dbReference type="NCBI Taxonomy" id="621374"/>
    <lineage>
        <taxon>Bacteria</taxon>
        <taxon>Pseudomonadati</taxon>
        <taxon>Pseudomonadota</taxon>
        <taxon>Betaproteobacteria</taxon>
        <taxon>Burkholderiales</taxon>
        <taxon>Burkholderiaceae</taxon>
        <taxon>Pararobbsia</taxon>
    </lineage>
</organism>
<dbReference type="PANTHER" id="PTHR33146">
    <property type="entry name" value="ENDONUCLEASE 4"/>
    <property type="match status" value="1"/>
</dbReference>
<evidence type="ECO:0000256" key="4">
    <source>
        <dbReference type="ARBA" id="ARBA00022801"/>
    </source>
</evidence>
<dbReference type="CDD" id="cd11010">
    <property type="entry name" value="S1-P1_nuclease"/>
    <property type="match status" value="1"/>
</dbReference>
<evidence type="ECO:0000256" key="2">
    <source>
        <dbReference type="ARBA" id="ARBA00022723"/>
    </source>
</evidence>
<dbReference type="GO" id="GO:0016788">
    <property type="term" value="F:hydrolase activity, acting on ester bonds"/>
    <property type="evidence" value="ECO:0007669"/>
    <property type="project" value="InterPro"/>
</dbReference>
<feature type="transmembrane region" description="Helical" evidence="7">
    <location>
        <begin position="39"/>
        <end position="60"/>
    </location>
</feature>
<name>A0A6S7B819_9BURK</name>
<dbReference type="Proteomes" id="UP000494115">
    <property type="component" value="Unassembled WGS sequence"/>
</dbReference>
<dbReference type="InterPro" id="IPR003154">
    <property type="entry name" value="S1/P1nuclease"/>
</dbReference>
<evidence type="ECO:0000313" key="9">
    <source>
        <dbReference type="Proteomes" id="UP000494115"/>
    </source>
</evidence>
<gene>
    <name evidence="8" type="ORF">LMG28138_01054</name>
</gene>
<dbReference type="Pfam" id="PF02265">
    <property type="entry name" value="S1-P1_nuclease"/>
    <property type="match status" value="1"/>
</dbReference>
<keyword evidence="4" id="KW-0378">Hydrolase</keyword>
<keyword evidence="7" id="KW-0472">Membrane</keyword>